<dbReference type="InterPro" id="IPR002925">
    <property type="entry name" value="Dienelactn_hydro"/>
</dbReference>
<accession>A0A561S9M5</accession>
<dbReference type="AlphaFoldDB" id="A0A561S9M5"/>
<dbReference type="SUPFAM" id="SSF53474">
    <property type="entry name" value="alpha/beta-Hydrolases"/>
    <property type="match status" value="1"/>
</dbReference>
<dbReference type="PANTHER" id="PTHR46623">
    <property type="entry name" value="CARBOXYMETHYLENEBUTENOLIDASE-RELATED"/>
    <property type="match status" value="1"/>
</dbReference>
<evidence type="ECO:0000313" key="3">
    <source>
        <dbReference type="Proteomes" id="UP000317940"/>
    </source>
</evidence>
<dbReference type="GO" id="GO:0016787">
    <property type="term" value="F:hydrolase activity"/>
    <property type="evidence" value="ECO:0007669"/>
    <property type="project" value="InterPro"/>
</dbReference>
<evidence type="ECO:0000313" key="2">
    <source>
        <dbReference type="EMBL" id="TWF71571.1"/>
    </source>
</evidence>
<reference evidence="2 3" key="1">
    <citation type="submission" date="2019-06" db="EMBL/GenBank/DDBJ databases">
        <title>Sequencing the genomes of 1000 actinobacteria strains.</title>
        <authorList>
            <person name="Klenk H.-P."/>
        </authorList>
    </citation>
    <scope>NUCLEOTIDE SEQUENCE [LARGE SCALE GENOMIC DNA]</scope>
    <source>
        <strain evidence="2 3">DSM 44826</strain>
    </source>
</reference>
<dbReference type="Pfam" id="PF01738">
    <property type="entry name" value="DLH"/>
    <property type="match status" value="1"/>
</dbReference>
<feature type="domain" description="Dienelactone hydrolase" evidence="1">
    <location>
        <begin position="20"/>
        <end position="248"/>
    </location>
</feature>
<proteinExistence type="predicted"/>
<comment type="caution">
    <text evidence="2">The sequence shown here is derived from an EMBL/GenBank/DDBJ whole genome shotgun (WGS) entry which is preliminary data.</text>
</comment>
<dbReference type="OrthoDB" id="9787933at2"/>
<organism evidence="2 3">
    <name type="scientific">Kitasatospora viridis</name>
    <dbReference type="NCBI Taxonomy" id="281105"/>
    <lineage>
        <taxon>Bacteria</taxon>
        <taxon>Bacillati</taxon>
        <taxon>Actinomycetota</taxon>
        <taxon>Actinomycetes</taxon>
        <taxon>Kitasatosporales</taxon>
        <taxon>Streptomycetaceae</taxon>
        <taxon>Kitasatospora</taxon>
    </lineage>
</organism>
<evidence type="ECO:0000259" key="1">
    <source>
        <dbReference type="Pfam" id="PF01738"/>
    </source>
</evidence>
<dbReference type="InterPro" id="IPR051049">
    <property type="entry name" value="Dienelactone_hydrolase-like"/>
</dbReference>
<gene>
    <name evidence="2" type="ORF">FHX73_19201</name>
</gene>
<dbReference type="PANTHER" id="PTHR46623:SF10">
    <property type="entry name" value="CARBOXYMETHYLENEBUTENOLIDASE HOMOLOG"/>
    <property type="match status" value="1"/>
</dbReference>
<keyword evidence="3" id="KW-1185">Reference proteome</keyword>
<protein>
    <submittedName>
        <fullName evidence="2">Carboxymethylenebutenolidase</fullName>
    </submittedName>
</protein>
<dbReference type="Gene3D" id="3.40.50.1820">
    <property type="entry name" value="alpha/beta hydrolase"/>
    <property type="match status" value="1"/>
</dbReference>
<dbReference type="InterPro" id="IPR029058">
    <property type="entry name" value="AB_hydrolase_fold"/>
</dbReference>
<dbReference type="EMBL" id="VIWT01000009">
    <property type="protein sequence ID" value="TWF71571.1"/>
    <property type="molecule type" value="Genomic_DNA"/>
</dbReference>
<dbReference type="Proteomes" id="UP000317940">
    <property type="component" value="Unassembled WGS sequence"/>
</dbReference>
<sequence length="253" mass="26674">MTTPLTTTTLDIPTPDGKADAFVAFPADGGPHPAVLLHMDIFGLRPELEAKARELAAHGYYVLVPNVFYRGGAAPLVELPAYIDGDNRGGLVEQLMPILHAHTTDRVLTDAQAYLDFLAACPDVRTGKVGVIGYCMGAVHAVRTAAAHPDRVGAVAGFHPGRLVTEAPDSPHRLLATVTAPVHLGAAPGDLSPGALEELRQVLAAAGVADPVEIYPDTFHGFTMSDTSAFSADALRRHWERLLPLLETGLAAS</sequence>
<dbReference type="RefSeq" id="WP_145911770.1">
    <property type="nucleotide sequence ID" value="NZ_BAAAMZ010000023.1"/>
</dbReference>
<name>A0A561S9M5_9ACTN</name>